<name>A0A501W592_9BACT</name>
<comment type="caution">
    <text evidence="1">The sequence shown here is derived from an EMBL/GenBank/DDBJ whole genome shotgun (WGS) entry which is preliminary data.</text>
</comment>
<dbReference type="OrthoDB" id="853418at2"/>
<accession>A0A501W592</accession>
<protein>
    <submittedName>
        <fullName evidence="1">Uncharacterized protein</fullName>
    </submittedName>
</protein>
<dbReference type="EMBL" id="VFRQ01000013">
    <property type="protein sequence ID" value="TPE42411.1"/>
    <property type="molecule type" value="Genomic_DNA"/>
</dbReference>
<evidence type="ECO:0000313" key="2">
    <source>
        <dbReference type="Proteomes" id="UP000316727"/>
    </source>
</evidence>
<organism evidence="1 2">
    <name type="scientific">Pontibacter mangrovi</name>
    <dbReference type="NCBI Taxonomy" id="2589816"/>
    <lineage>
        <taxon>Bacteria</taxon>
        <taxon>Pseudomonadati</taxon>
        <taxon>Bacteroidota</taxon>
        <taxon>Cytophagia</taxon>
        <taxon>Cytophagales</taxon>
        <taxon>Hymenobacteraceae</taxon>
        <taxon>Pontibacter</taxon>
    </lineage>
</organism>
<proteinExistence type="predicted"/>
<keyword evidence="2" id="KW-1185">Reference proteome</keyword>
<dbReference type="Proteomes" id="UP000316727">
    <property type="component" value="Unassembled WGS sequence"/>
</dbReference>
<sequence>METPTSSPTRSLPEPISGLRAFRQAYTKEEAQQELCRWFVCSLQQNYDGLSSDRTINLITFYENLKELISAVYQFHDLRGKGAQEALRQQASTMLHPDSAAHAGAISQALDTLHHRMPQSWTLLISPPE</sequence>
<evidence type="ECO:0000313" key="1">
    <source>
        <dbReference type="EMBL" id="TPE42411.1"/>
    </source>
</evidence>
<reference evidence="1 2" key="1">
    <citation type="submission" date="2019-06" db="EMBL/GenBank/DDBJ databases">
        <title>A novel bacterium of genus Pontibacter, isolated from marine sediment.</title>
        <authorList>
            <person name="Huang H."/>
            <person name="Mo K."/>
            <person name="Hu Y."/>
        </authorList>
    </citation>
    <scope>NUCLEOTIDE SEQUENCE [LARGE SCALE GENOMIC DNA]</scope>
    <source>
        <strain evidence="1 2">HB172049</strain>
    </source>
</reference>
<dbReference type="AlphaFoldDB" id="A0A501W592"/>
<dbReference type="RefSeq" id="WP_140623475.1">
    <property type="nucleotide sequence ID" value="NZ_VFRQ01000013.1"/>
</dbReference>
<gene>
    <name evidence="1" type="ORF">FJM65_18490</name>
</gene>